<dbReference type="PANTHER" id="PTHR14096:SF27">
    <property type="entry name" value="APOLIPOPROTEIN L2"/>
    <property type="match status" value="1"/>
</dbReference>
<dbReference type="Pfam" id="PF05461">
    <property type="entry name" value="ApoL"/>
    <property type="match status" value="1"/>
</dbReference>
<comment type="similarity">
    <text evidence="1">Belongs to the apolipoprotein L family.</text>
</comment>
<dbReference type="GO" id="GO:0006869">
    <property type="term" value="P:lipid transport"/>
    <property type="evidence" value="ECO:0007669"/>
    <property type="project" value="InterPro"/>
</dbReference>
<dbReference type="GO" id="GO:0008289">
    <property type="term" value="F:lipid binding"/>
    <property type="evidence" value="ECO:0007669"/>
    <property type="project" value="InterPro"/>
</dbReference>
<evidence type="ECO:0000313" key="2">
    <source>
        <dbReference type="EMBL" id="ELK26808.1"/>
    </source>
</evidence>
<name>L5LMT8_MYODS</name>
<dbReference type="EMBL" id="KB110707">
    <property type="protein sequence ID" value="ELK26808.1"/>
    <property type="molecule type" value="Genomic_DNA"/>
</dbReference>
<dbReference type="GO" id="GO:0005576">
    <property type="term" value="C:extracellular region"/>
    <property type="evidence" value="ECO:0007669"/>
    <property type="project" value="InterPro"/>
</dbReference>
<reference evidence="3" key="1">
    <citation type="journal article" date="2013" name="Science">
        <title>Comparative analysis of bat genomes provides insight into the evolution of flight and immunity.</title>
        <authorList>
            <person name="Zhang G."/>
            <person name="Cowled C."/>
            <person name="Shi Z."/>
            <person name="Huang Z."/>
            <person name="Bishop-Lilly K.A."/>
            <person name="Fang X."/>
            <person name="Wynne J.W."/>
            <person name="Xiong Z."/>
            <person name="Baker M.L."/>
            <person name="Zhao W."/>
            <person name="Tachedjian M."/>
            <person name="Zhu Y."/>
            <person name="Zhou P."/>
            <person name="Jiang X."/>
            <person name="Ng J."/>
            <person name="Yang L."/>
            <person name="Wu L."/>
            <person name="Xiao J."/>
            <person name="Feng Y."/>
            <person name="Chen Y."/>
            <person name="Sun X."/>
            <person name="Zhang Y."/>
            <person name="Marsh G.A."/>
            <person name="Crameri G."/>
            <person name="Broder C.C."/>
            <person name="Frey K.G."/>
            <person name="Wang L.F."/>
            <person name="Wang J."/>
        </authorList>
    </citation>
    <scope>NUCLEOTIDE SEQUENCE [LARGE SCALE GENOMIC DNA]</scope>
</reference>
<dbReference type="GO" id="GO:0042157">
    <property type="term" value="P:lipoprotein metabolic process"/>
    <property type="evidence" value="ECO:0007669"/>
    <property type="project" value="InterPro"/>
</dbReference>
<keyword evidence="3" id="KW-1185">Reference proteome</keyword>
<proteinExistence type="inferred from homology"/>
<keyword evidence="2" id="KW-0449">Lipoprotein</keyword>
<organism evidence="2 3">
    <name type="scientific">Myotis davidii</name>
    <name type="common">David's myotis</name>
    <dbReference type="NCBI Taxonomy" id="225400"/>
    <lineage>
        <taxon>Eukaryota</taxon>
        <taxon>Metazoa</taxon>
        <taxon>Chordata</taxon>
        <taxon>Craniata</taxon>
        <taxon>Vertebrata</taxon>
        <taxon>Euteleostomi</taxon>
        <taxon>Mammalia</taxon>
        <taxon>Eutheria</taxon>
        <taxon>Laurasiatheria</taxon>
        <taxon>Chiroptera</taxon>
        <taxon>Yangochiroptera</taxon>
        <taxon>Vespertilionidae</taxon>
        <taxon>Myotis</taxon>
    </lineage>
</organism>
<protein>
    <submittedName>
        <fullName evidence="2">Apolipoprotein L3</fullName>
    </submittedName>
</protein>
<dbReference type="PANTHER" id="PTHR14096">
    <property type="entry name" value="APOLIPOPROTEIN L"/>
    <property type="match status" value="1"/>
</dbReference>
<dbReference type="Proteomes" id="UP000010556">
    <property type="component" value="Unassembled WGS sequence"/>
</dbReference>
<dbReference type="GO" id="GO:0016020">
    <property type="term" value="C:membrane"/>
    <property type="evidence" value="ECO:0007669"/>
    <property type="project" value="TreeGrafter"/>
</dbReference>
<dbReference type="AlphaFoldDB" id="L5LMT8"/>
<accession>L5LMT8</accession>
<evidence type="ECO:0000313" key="3">
    <source>
        <dbReference type="Proteomes" id="UP000010556"/>
    </source>
</evidence>
<dbReference type="InterPro" id="IPR008405">
    <property type="entry name" value="ApoL"/>
</dbReference>
<sequence>MTSEADWICSESIDFVTIEYFQDPRNKAKLQRLLSDESWETFVAAAKLSWDKADALYEDLSQLGRLGALDRLHRERFMKEFPQVKQDLEKRIGKLYALAYGFDKVHRDCNITHVAASTTGVVSDILTIVGQSLASVNAEASLVLSATGKGLGAAAAVTSELARLVQDFNHESAEAEIRSLGSTGSNKWKVFEDVVRHRKPQADVLAKKCFQSLQDIVNNAEACKVARTKPHLAAEAKRFLRTGATSDESSTQLQQAFGGTALAMTKEARMGDIATSGVSLVKDTFSLVQESRRLHKGQKTQSAEECRQEAQELEGWLRELSHIHNIVQRAELGRRSNLVCKKIEEMVRSKDNVGMSVSTGRASMEA</sequence>
<evidence type="ECO:0000256" key="1">
    <source>
        <dbReference type="ARBA" id="ARBA00010090"/>
    </source>
</evidence>
<gene>
    <name evidence="2" type="ORF">MDA_GLEAN10000396</name>
</gene>